<organism evidence="1 2">
    <name type="scientific">Trichinella murrelli</name>
    <dbReference type="NCBI Taxonomy" id="144512"/>
    <lineage>
        <taxon>Eukaryota</taxon>
        <taxon>Metazoa</taxon>
        <taxon>Ecdysozoa</taxon>
        <taxon>Nematoda</taxon>
        <taxon>Enoplea</taxon>
        <taxon>Dorylaimia</taxon>
        <taxon>Trichinellida</taxon>
        <taxon>Trichinellidae</taxon>
        <taxon>Trichinella</taxon>
    </lineage>
</organism>
<proteinExistence type="predicted"/>
<dbReference type="Proteomes" id="UP000055048">
    <property type="component" value="Unassembled WGS sequence"/>
</dbReference>
<gene>
    <name evidence="1" type="ORF">T05_15272</name>
</gene>
<evidence type="ECO:0000313" key="2">
    <source>
        <dbReference type="Proteomes" id="UP000055048"/>
    </source>
</evidence>
<name>A0A0V0TWS3_9BILA</name>
<keyword evidence="2" id="KW-1185">Reference proteome</keyword>
<sequence length="43" mass="4819">MDKEITYSVTVASFGQKQTIIHEVHEVKENTKELSGDHVSSTD</sequence>
<comment type="caution">
    <text evidence="1">The sequence shown here is derived from an EMBL/GenBank/DDBJ whole genome shotgun (WGS) entry which is preliminary data.</text>
</comment>
<dbReference type="AlphaFoldDB" id="A0A0V0TWS3"/>
<dbReference type="EMBL" id="JYDJ01000118">
    <property type="protein sequence ID" value="KRX43492.1"/>
    <property type="molecule type" value="Genomic_DNA"/>
</dbReference>
<protein>
    <submittedName>
        <fullName evidence="1">Uncharacterized protein</fullName>
    </submittedName>
</protein>
<accession>A0A0V0TWS3</accession>
<reference evidence="1 2" key="1">
    <citation type="submission" date="2015-01" db="EMBL/GenBank/DDBJ databases">
        <title>Evolution of Trichinella species and genotypes.</title>
        <authorList>
            <person name="Korhonen P.K."/>
            <person name="Edoardo P."/>
            <person name="Giuseppe L.R."/>
            <person name="Gasser R.B."/>
        </authorList>
    </citation>
    <scope>NUCLEOTIDE SEQUENCE [LARGE SCALE GENOMIC DNA]</scope>
    <source>
        <strain evidence="1">ISS417</strain>
    </source>
</reference>
<evidence type="ECO:0000313" key="1">
    <source>
        <dbReference type="EMBL" id="KRX43492.1"/>
    </source>
</evidence>